<reference evidence="1 2" key="1">
    <citation type="submission" date="2019-03" db="EMBL/GenBank/DDBJ databases">
        <title>The genome sequence of Nitrosococcus wardiae strain D1FHST reveals the archetypal metabolic capacity of ammonia-oxidizing Gammaproteobacteria.</title>
        <authorList>
            <person name="Wang L."/>
            <person name="Lim C.K."/>
            <person name="Hanson T.E."/>
            <person name="Dang H."/>
            <person name="Klotz M.G."/>
        </authorList>
    </citation>
    <scope>NUCLEOTIDE SEQUENCE [LARGE SCALE GENOMIC DNA]</scope>
    <source>
        <strain evidence="1 2">D1FHS</strain>
    </source>
</reference>
<dbReference type="Proteomes" id="UP000294325">
    <property type="component" value="Chromosome"/>
</dbReference>
<evidence type="ECO:0000313" key="2">
    <source>
        <dbReference type="Proteomes" id="UP000294325"/>
    </source>
</evidence>
<name>A0A4P7C4X1_9GAMM</name>
<sequence length="81" mass="9189">MGKKRKPQTARQSIDVLAAQAESHLQAGRFREAMDAYKQLLKGEQHPPQWREGLPTPIWDGLSSLQLRACTRRRQPLPGPC</sequence>
<dbReference type="OrthoDB" id="9151247at2"/>
<dbReference type="RefSeq" id="WP_134359269.1">
    <property type="nucleotide sequence ID" value="NZ_CP038033.1"/>
</dbReference>
<protein>
    <recommendedName>
        <fullName evidence="3">Tetratricopeptide repeat protein</fullName>
    </recommendedName>
</protein>
<accession>A0A4P7C4X1</accession>
<evidence type="ECO:0008006" key="3">
    <source>
        <dbReference type="Google" id="ProtNLM"/>
    </source>
</evidence>
<dbReference type="KEGG" id="nwr:E3U44_17000"/>
<dbReference type="EMBL" id="CP038033">
    <property type="protein sequence ID" value="QBQ56016.1"/>
    <property type="molecule type" value="Genomic_DNA"/>
</dbReference>
<gene>
    <name evidence="1" type="ORF">E3U44_17000</name>
</gene>
<keyword evidence="2" id="KW-1185">Reference proteome</keyword>
<organism evidence="1 2">
    <name type="scientific">Nitrosococcus wardiae</name>
    <dbReference type="NCBI Taxonomy" id="1814290"/>
    <lineage>
        <taxon>Bacteria</taxon>
        <taxon>Pseudomonadati</taxon>
        <taxon>Pseudomonadota</taxon>
        <taxon>Gammaproteobacteria</taxon>
        <taxon>Chromatiales</taxon>
        <taxon>Chromatiaceae</taxon>
        <taxon>Nitrosococcus</taxon>
    </lineage>
</organism>
<proteinExistence type="predicted"/>
<dbReference type="AlphaFoldDB" id="A0A4P7C4X1"/>
<evidence type="ECO:0000313" key="1">
    <source>
        <dbReference type="EMBL" id="QBQ56016.1"/>
    </source>
</evidence>